<keyword evidence="2" id="KW-1133">Transmembrane helix</keyword>
<feature type="region of interest" description="Disordered" evidence="1">
    <location>
        <begin position="57"/>
        <end position="114"/>
    </location>
</feature>
<evidence type="ECO:0008006" key="5">
    <source>
        <dbReference type="Google" id="ProtNLM"/>
    </source>
</evidence>
<dbReference type="EMBL" id="FOLL01000006">
    <property type="protein sequence ID" value="SFC19910.1"/>
    <property type="molecule type" value="Genomic_DNA"/>
</dbReference>
<feature type="transmembrane region" description="Helical" evidence="2">
    <location>
        <begin position="20"/>
        <end position="45"/>
    </location>
</feature>
<evidence type="ECO:0000313" key="4">
    <source>
        <dbReference type="Proteomes" id="UP000199577"/>
    </source>
</evidence>
<dbReference type="STRING" id="623281.SAMN05421747_10647"/>
<dbReference type="Pfam" id="PF16118">
    <property type="entry name" value="DUF4834"/>
    <property type="match status" value="1"/>
</dbReference>
<keyword evidence="4" id="KW-1185">Reference proteome</keyword>
<keyword evidence="2" id="KW-0472">Membrane</keyword>
<accession>A0A1I1HFL1</accession>
<keyword evidence="2" id="KW-0812">Transmembrane</keyword>
<feature type="compositionally biased region" description="Basic and acidic residues" evidence="1">
    <location>
        <begin position="99"/>
        <end position="114"/>
    </location>
</feature>
<evidence type="ECO:0000256" key="2">
    <source>
        <dbReference type="SAM" id="Phobius"/>
    </source>
</evidence>
<sequence>MPLRKGCLTFFLYVCDMTALLKFLLIAIAILWLIRVLARLLFPWVMRELTQRMMKDAQRQYQRHSGTQQQRGGRQPKPDGEIRIDYVPPQAKSKRGAKRAGEFVEFEEIKSSAE</sequence>
<evidence type="ECO:0000313" key="3">
    <source>
        <dbReference type="EMBL" id="SFC19910.1"/>
    </source>
</evidence>
<proteinExistence type="predicted"/>
<dbReference type="AlphaFoldDB" id="A0A1I1HFL1"/>
<reference evidence="3 4" key="1">
    <citation type="submission" date="2016-10" db="EMBL/GenBank/DDBJ databases">
        <authorList>
            <person name="de Groot N.N."/>
        </authorList>
    </citation>
    <scope>NUCLEOTIDE SEQUENCE [LARGE SCALE GENOMIC DNA]</scope>
    <source>
        <strain evidence="3 4">DSM 22900</strain>
    </source>
</reference>
<dbReference type="InterPro" id="IPR032272">
    <property type="entry name" value="DUF4834"/>
</dbReference>
<organism evidence="3 4">
    <name type="scientific">Parapedobacter composti</name>
    <dbReference type="NCBI Taxonomy" id="623281"/>
    <lineage>
        <taxon>Bacteria</taxon>
        <taxon>Pseudomonadati</taxon>
        <taxon>Bacteroidota</taxon>
        <taxon>Sphingobacteriia</taxon>
        <taxon>Sphingobacteriales</taxon>
        <taxon>Sphingobacteriaceae</taxon>
        <taxon>Parapedobacter</taxon>
    </lineage>
</organism>
<protein>
    <recommendedName>
        <fullName evidence="5">DUF4834 domain-containing protein</fullName>
    </recommendedName>
</protein>
<name>A0A1I1HFL1_9SPHI</name>
<evidence type="ECO:0000256" key="1">
    <source>
        <dbReference type="SAM" id="MobiDB-lite"/>
    </source>
</evidence>
<dbReference type="Proteomes" id="UP000199577">
    <property type="component" value="Unassembled WGS sequence"/>
</dbReference>
<feature type="compositionally biased region" description="Polar residues" evidence="1">
    <location>
        <begin position="59"/>
        <end position="72"/>
    </location>
</feature>
<dbReference type="OrthoDB" id="799376at2"/>
<gene>
    <name evidence="3" type="ORF">SAMN05421747_10647</name>
</gene>